<accession>A0A182UTU2</accession>
<proteinExistence type="predicted"/>
<reference evidence="2" key="1">
    <citation type="submission" date="2020-05" db="UniProtKB">
        <authorList>
            <consortium name="EnsemblMetazoa"/>
        </authorList>
    </citation>
    <scope>IDENTIFICATION</scope>
    <source>
        <strain evidence="2">MAF</strain>
    </source>
</reference>
<organism evidence="2 3">
    <name type="scientific">Anopheles merus</name>
    <name type="common">Mosquito</name>
    <dbReference type="NCBI Taxonomy" id="30066"/>
    <lineage>
        <taxon>Eukaryota</taxon>
        <taxon>Metazoa</taxon>
        <taxon>Ecdysozoa</taxon>
        <taxon>Arthropoda</taxon>
        <taxon>Hexapoda</taxon>
        <taxon>Insecta</taxon>
        <taxon>Pterygota</taxon>
        <taxon>Neoptera</taxon>
        <taxon>Endopterygota</taxon>
        <taxon>Diptera</taxon>
        <taxon>Nematocera</taxon>
        <taxon>Culicoidea</taxon>
        <taxon>Culicidae</taxon>
        <taxon>Anophelinae</taxon>
        <taxon>Anopheles</taxon>
    </lineage>
</organism>
<dbReference type="VEuPathDB" id="VectorBase:AMEM003527"/>
<feature type="region of interest" description="Disordered" evidence="1">
    <location>
        <begin position="1"/>
        <end position="25"/>
    </location>
</feature>
<name>A0A182UTU2_ANOME</name>
<evidence type="ECO:0000256" key="1">
    <source>
        <dbReference type="SAM" id="MobiDB-lite"/>
    </source>
</evidence>
<sequence>MDRHNEQQQQHRQHLRSEQQQQQQCDLAEQQLLVEEEGVLAAETEHQAPFVQCGAAEGSVELAGAECSGSARGPANVTAGPVSRLVSRGYE</sequence>
<dbReference type="AlphaFoldDB" id="A0A182UTU2"/>
<dbReference type="EnsemblMetazoa" id="AMEM003527-RA">
    <property type="protein sequence ID" value="AMEM003527-PA"/>
    <property type="gene ID" value="AMEM003527"/>
</dbReference>
<keyword evidence="3" id="KW-1185">Reference proteome</keyword>
<feature type="region of interest" description="Disordered" evidence="1">
    <location>
        <begin position="66"/>
        <end position="91"/>
    </location>
</feature>
<evidence type="ECO:0000313" key="2">
    <source>
        <dbReference type="EnsemblMetazoa" id="AMEM003527-PA"/>
    </source>
</evidence>
<dbReference type="Proteomes" id="UP000075903">
    <property type="component" value="Unassembled WGS sequence"/>
</dbReference>
<protein>
    <submittedName>
        <fullName evidence="2">Uncharacterized protein</fullName>
    </submittedName>
</protein>
<evidence type="ECO:0000313" key="3">
    <source>
        <dbReference type="Proteomes" id="UP000075903"/>
    </source>
</evidence>